<keyword evidence="3" id="KW-1185">Reference proteome</keyword>
<feature type="transmembrane region" description="Helical" evidence="1">
    <location>
        <begin position="36"/>
        <end position="55"/>
    </location>
</feature>
<name>A0A0K8MFN8_9LACO</name>
<gene>
    <name evidence="2" type="ORF">FFIC_091530</name>
</gene>
<organism evidence="2 3">
    <name type="scientific">Fructobacillus ficulneus</name>
    <dbReference type="NCBI Taxonomy" id="157463"/>
    <lineage>
        <taxon>Bacteria</taxon>
        <taxon>Bacillati</taxon>
        <taxon>Bacillota</taxon>
        <taxon>Bacilli</taxon>
        <taxon>Lactobacillales</taxon>
        <taxon>Lactobacillaceae</taxon>
        <taxon>Fructobacillus</taxon>
    </lineage>
</organism>
<sequence>MLIGLSVVAFGLLIIIFAAGHGISLARQGDISMIPLIYIAGFLFLIGLGFIIFNLL</sequence>
<dbReference type="Proteomes" id="UP000253891">
    <property type="component" value="Unassembled WGS sequence"/>
</dbReference>
<evidence type="ECO:0000256" key="1">
    <source>
        <dbReference type="SAM" id="Phobius"/>
    </source>
</evidence>
<proteinExistence type="predicted"/>
<evidence type="ECO:0000313" key="3">
    <source>
        <dbReference type="Proteomes" id="UP000253891"/>
    </source>
</evidence>
<accession>A0A0K8MFN8</accession>
<keyword evidence="1" id="KW-0472">Membrane</keyword>
<dbReference type="EMBL" id="DF967986">
    <property type="protein sequence ID" value="GAO99325.1"/>
    <property type="molecule type" value="Genomic_DNA"/>
</dbReference>
<keyword evidence="1" id="KW-1133">Transmembrane helix</keyword>
<dbReference type="STRING" id="157463.GCA_001047075_00251"/>
<reference evidence="2 3" key="1">
    <citation type="journal article" date="2015" name="BMC Genomics">
        <title>Comparative genomics of Fructobacillus spp. and Leuconostoc spp. reveals niche-specific evolution of Fructobacillus spp.</title>
        <authorList>
            <person name="Endo A."/>
            <person name="Tanizawa Y."/>
            <person name="Tanaka N."/>
            <person name="Maeno S."/>
            <person name="Kumar H."/>
            <person name="Shiwa Y."/>
            <person name="Okada S."/>
            <person name="Yoshikawa H."/>
            <person name="Dicks L."/>
            <person name="Nakagawa J."/>
            <person name="Arita M."/>
        </authorList>
    </citation>
    <scope>NUCLEOTIDE SEQUENCE [LARGE SCALE GENOMIC DNA]</scope>
    <source>
        <strain evidence="2 3">JCM 12225</strain>
    </source>
</reference>
<keyword evidence="1" id="KW-0812">Transmembrane</keyword>
<dbReference type="AlphaFoldDB" id="A0A0K8MFN8"/>
<protein>
    <submittedName>
        <fullName evidence="2">Uncharacterized protein</fullName>
    </submittedName>
</protein>
<evidence type="ECO:0000313" key="2">
    <source>
        <dbReference type="EMBL" id="GAO99325.1"/>
    </source>
</evidence>
<dbReference type="RefSeq" id="WP_158530735.1">
    <property type="nucleotide sequence ID" value="NZ_DF967986.1"/>
</dbReference>